<organism evidence="4 5">
    <name type="scientific">Bdellovibrio bacteriovorus</name>
    <dbReference type="NCBI Taxonomy" id="959"/>
    <lineage>
        <taxon>Bacteria</taxon>
        <taxon>Pseudomonadati</taxon>
        <taxon>Bdellovibrionota</taxon>
        <taxon>Bdellovibrionia</taxon>
        <taxon>Bdellovibrionales</taxon>
        <taxon>Pseudobdellovibrionaceae</taxon>
        <taxon>Bdellovibrio</taxon>
    </lineage>
</organism>
<dbReference type="PANTHER" id="PTHR12558">
    <property type="entry name" value="CELL DIVISION CYCLE 16,23,27"/>
    <property type="match status" value="1"/>
</dbReference>
<accession>A0A150WIN1</accession>
<dbReference type="Pfam" id="PF13424">
    <property type="entry name" value="TPR_12"/>
    <property type="match status" value="1"/>
</dbReference>
<dbReference type="PANTHER" id="PTHR12558:SF13">
    <property type="entry name" value="CELL DIVISION CYCLE PROTEIN 27 HOMOLOG"/>
    <property type="match status" value="1"/>
</dbReference>
<proteinExistence type="predicted"/>
<gene>
    <name evidence="4" type="ORF">AZI85_05500</name>
</gene>
<keyword evidence="3" id="KW-0732">Signal</keyword>
<sequence length="285" mass="31387">MKKLGLLLTLLALTACSSSSKKETKTDAAETRPSVMDAPSVQKEEPKPAPIAEEPVRPQVPTTPSQYAALNEAIKSQSDDKIYQAATQILTQSPNDAKALNALAMYHYKRGRYDLCRYLLSKAISSSPKMAELHSNLGIVQLAQGERRDAIKSFRKALDINNDEAVAAANLGAIYVQEKDYGKAQVVLETAYRRGVRDPRVLNNYAIALSAHRKYDKAADLYAQILKDNGNNKEALYNYATLLVENMGKYQEGLDVINRLKFVGGPSDTRNKIIALENKAKAGLK</sequence>
<comment type="caution">
    <text evidence="4">The sequence shown here is derived from an EMBL/GenBank/DDBJ whole genome shotgun (WGS) entry which is preliminary data.</text>
</comment>
<protein>
    <submittedName>
        <fullName evidence="4">Adventurous gliding motility protein T</fullName>
    </submittedName>
</protein>
<evidence type="ECO:0000256" key="1">
    <source>
        <dbReference type="PROSITE-ProRule" id="PRU00339"/>
    </source>
</evidence>
<dbReference type="PROSITE" id="PS50005">
    <property type="entry name" value="TPR"/>
    <property type="match status" value="1"/>
</dbReference>
<feature type="repeat" description="TPR" evidence="1">
    <location>
        <begin position="131"/>
        <end position="164"/>
    </location>
</feature>
<dbReference type="SMART" id="SM00028">
    <property type="entry name" value="TPR"/>
    <property type="match status" value="4"/>
</dbReference>
<evidence type="ECO:0000313" key="4">
    <source>
        <dbReference type="EMBL" id="KYG63480.1"/>
    </source>
</evidence>
<dbReference type="SUPFAM" id="SSF48452">
    <property type="entry name" value="TPR-like"/>
    <property type="match status" value="1"/>
</dbReference>
<feature type="signal peptide" evidence="3">
    <location>
        <begin position="1"/>
        <end position="21"/>
    </location>
</feature>
<keyword evidence="1" id="KW-0802">TPR repeat</keyword>
<dbReference type="InterPro" id="IPR019734">
    <property type="entry name" value="TPR_rpt"/>
</dbReference>
<evidence type="ECO:0000256" key="2">
    <source>
        <dbReference type="SAM" id="MobiDB-lite"/>
    </source>
</evidence>
<dbReference type="AlphaFoldDB" id="A0A150WIN1"/>
<dbReference type="EMBL" id="LUKF01000014">
    <property type="protein sequence ID" value="KYG63480.1"/>
    <property type="molecule type" value="Genomic_DNA"/>
</dbReference>
<dbReference type="Gene3D" id="1.25.40.10">
    <property type="entry name" value="Tetratricopeptide repeat domain"/>
    <property type="match status" value="1"/>
</dbReference>
<dbReference type="Proteomes" id="UP000075391">
    <property type="component" value="Unassembled WGS sequence"/>
</dbReference>
<evidence type="ECO:0000313" key="5">
    <source>
        <dbReference type="Proteomes" id="UP000075391"/>
    </source>
</evidence>
<reference evidence="4 5" key="1">
    <citation type="submission" date="2016-03" db="EMBL/GenBank/DDBJ databases">
        <authorList>
            <person name="Ploux O."/>
        </authorList>
    </citation>
    <scope>NUCLEOTIDE SEQUENCE [LARGE SCALE GENOMIC DNA]</scope>
    <source>
        <strain evidence="4 5">BER2</strain>
    </source>
</reference>
<evidence type="ECO:0000256" key="3">
    <source>
        <dbReference type="SAM" id="SignalP"/>
    </source>
</evidence>
<name>A0A150WIN1_BDEBC</name>
<dbReference type="InterPro" id="IPR011990">
    <property type="entry name" value="TPR-like_helical_dom_sf"/>
</dbReference>
<feature type="region of interest" description="Disordered" evidence="2">
    <location>
        <begin position="18"/>
        <end position="61"/>
    </location>
</feature>
<dbReference type="Pfam" id="PF13432">
    <property type="entry name" value="TPR_16"/>
    <property type="match status" value="1"/>
</dbReference>
<dbReference type="RefSeq" id="WP_063243825.1">
    <property type="nucleotide sequence ID" value="NZ_CP168967.1"/>
</dbReference>
<feature type="compositionally biased region" description="Basic and acidic residues" evidence="2">
    <location>
        <begin position="20"/>
        <end position="30"/>
    </location>
</feature>
<dbReference type="PROSITE" id="PS51257">
    <property type="entry name" value="PROKAR_LIPOPROTEIN"/>
    <property type="match status" value="1"/>
</dbReference>
<feature type="chain" id="PRO_5007573123" evidence="3">
    <location>
        <begin position="22"/>
        <end position="285"/>
    </location>
</feature>
<dbReference type="OrthoDB" id="5291156at2"/>